<dbReference type="AlphaFoldDB" id="A0A1C7AFW3"/>
<dbReference type="SUPFAM" id="SSF52540">
    <property type="entry name" value="P-loop containing nucleoside triphosphate hydrolases"/>
    <property type="match status" value="1"/>
</dbReference>
<reference evidence="1 2" key="1">
    <citation type="submission" date="2015-08" db="EMBL/GenBank/DDBJ databases">
        <title>Complete genome sequence of Sulfurifustis variabilis.</title>
        <authorList>
            <person name="Miura A."/>
            <person name="Kojima H."/>
            <person name="Fukui M."/>
        </authorList>
    </citation>
    <scope>NUCLEOTIDE SEQUENCE [LARGE SCALE GENOMIC DNA]</scope>
    <source>
        <strain evidence="2">skN76</strain>
    </source>
</reference>
<dbReference type="KEGG" id="sva:SVA_3772"/>
<evidence type="ECO:0008006" key="3">
    <source>
        <dbReference type="Google" id="ProtNLM"/>
    </source>
</evidence>
<dbReference type="Gene3D" id="3.40.50.300">
    <property type="entry name" value="P-loop containing nucleotide triphosphate hydrolases"/>
    <property type="match status" value="1"/>
</dbReference>
<gene>
    <name evidence="1" type="ORF">SVA_3772</name>
</gene>
<keyword evidence="2" id="KW-1185">Reference proteome</keyword>
<dbReference type="Proteomes" id="UP000218899">
    <property type="component" value="Chromosome"/>
</dbReference>
<dbReference type="InterPro" id="IPR027417">
    <property type="entry name" value="P-loop_NTPase"/>
</dbReference>
<evidence type="ECO:0000313" key="1">
    <source>
        <dbReference type="EMBL" id="BAU50306.1"/>
    </source>
</evidence>
<evidence type="ECO:0000313" key="2">
    <source>
        <dbReference type="Proteomes" id="UP000218899"/>
    </source>
</evidence>
<organism evidence="1 2">
    <name type="scientific">Sulfurifustis variabilis</name>
    <dbReference type="NCBI Taxonomy" id="1675686"/>
    <lineage>
        <taxon>Bacteria</taxon>
        <taxon>Pseudomonadati</taxon>
        <taxon>Pseudomonadota</taxon>
        <taxon>Gammaproteobacteria</taxon>
        <taxon>Acidiferrobacterales</taxon>
        <taxon>Acidiferrobacteraceae</taxon>
        <taxon>Sulfurifustis</taxon>
    </lineage>
</organism>
<sequence>MKLSPAAFREWEYKRITLLGMSGVGKTRLAVRLRRQNWFHYSGDYRIGTRYLDEPILDNIKSQAMQIPFLRELLRSDSIYIENNITVDNLRPVSSFLGKLGNPEQGGLGLREFKRRQALHRQAEIAAMRDVPEFIGKAHDIYGYRHFVNDAGGSVCELEDDAVLEILAAQTLILYIKATETDEHALIRRAEEDPKPLYYRDAFLDEQLAVYLREHDLDYVAQIEPDAFVRWMFPRLFYSRLPRYEAIAREYGYTVTTEELAAVEDEEDFLAVVERAIARGR</sequence>
<dbReference type="RefSeq" id="WP_096462621.1">
    <property type="nucleotide sequence ID" value="NZ_AP014936.1"/>
</dbReference>
<proteinExistence type="predicted"/>
<protein>
    <recommendedName>
        <fullName evidence="3">ATPase</fullName>
    </recommendedName>
</protein>
<dbReference type="OrthoDB" id="9777291at2"/>
<dbReference type="EMBL" id="AP014936">
    <property type="protein sequence ID" value="BAU50306.1"/>
    <property type="molecule type" value="Genomic_DNA"/>
</dbReference>
<accession>A0A1C7AFW3</accession>
<name>A0A1C7AFW3_9GAMM</name>